<evidence type="ECO:0000259" key="1">
    <source>
        <dbReference type="Pfam" id="PF12728"/>
    </source>
</evidence>
<sequence length="103" mass="12015">MDRDFSWSFVSITKGTTPGVAFLKLEIMDDLNLKDRLIRMEQLLTANKKVLTLEEACRYTGISRAYMYKLTSSERIPHSKPGGKMIYFDRKKLNSWLLRNPKP</sequence>
<protein>
    <recommendedName>
        <fullName evidence="1">Helix-turn-helix domain-containing protein</fullName>
    </recommendedName>
</protein>
<dbReference type="AlphaFoldDB" id="A0A918S623"/>
<dbReference type="InterPro" id="IPR038148">
    <property type="entry name" value="Tn1545/Tn916_Xis"/>
</dbReference>
<dbReference type="EMBL" id="BMXB01000001">
    <property type="protein sequence ID" value="GHA26040.1"/>
    <property type="molecule type" value="Genomic_DNA"/>
</dbReference>
<dbReference type="NCBIfam" id="TIGR01764">
    <property type="entry name" value="excise"/>
    <property type="match status" value="1"/>
</dbReference>
<accession>A0A918S623</accession>
<dbReference type="GO" id="GO:0003677">
    <property type="term" value="F:DNA binding"/>
    <property type="evidence" value="ECO:0007669"/>
    <property type="project" value="InterPro"/>
</dbReference>
<feature type="domain" description="Helix-turn-helix" evidence="1">
    <location>
        <begin position="50"/>
        <end position="100"/>
    </location>
</feature>
<dbReference type="Gene3D" id="3.90.105.50">
    <property type="match status" value="1"/>
</dbReference>
<dbReference type="Pfam" id="PF12728">
    <property type="entry name" value="HTH_17"/>
    <property type="match status" value="1"/>
</dbReference>
<comment type="caution">
    <text evidence="2">The sequence shown here is derived from an EMBL/GenBank/DDBJ whole genome shotgun (WGS) entry which is preliminary data.</text>
</comment>
<dbReference type="InterPro" id="IPR041657">
    <property type="entry name" value="HTH_17"/>
</dbReference>
<reference evidence="2" key="2">
    <citation type="submission" date="2020-09" db="EMBL/GenBank/DDBJ databases">
        <authorList>
            <person name="Sun Q."/>
            <person name="Kim S."/>
        </authorList>
    </citation>
    <scope>NUCLEOTIDE SEQUENCE</scope>
    <source>
        <strain evidence="2">KCTC 12719</strain>
    </source>
</reference>
<name>A0A918S623_9FLAO</name>
<proteinExistence type="predicted"/>
<dbReference type="Proteomes" id="UP000610456">
    <property type="component" value="Unassembled WGS sequence"/>
</dbReference>
<evidence type="ECO:0000313" key="2">
    <source>
        <dbReference type="EMBL" id="GHA26040.1"/>
    </source>
</evidence>
<gene>
    <name evidence="2" type="ORF">GCM10007103_04150</name>
</gene>
<dbReference type="InterPro" id="IPR010093">
    <property type="entry name" value="SinI_DNA-bd"/>
</dbReference>
<evidence type="ECO:0000313" key="3">
    <source>
        <dbReference type="Proteomes" id="UP000610456"/>
    </source>
</evidence>
<keyword evidence="3" id="KW-1185">Reference proteome</keyword>
<reference evidence="2" key="1">
    <citation type="journal article" date="2014" name="Int. J. Syst. Evol. Microbiol.">
        <title>Complete genome sequence of Corynebacterium casei LMG S-19264T (=DSM 44701T), isolated from a smear-ripened cheese.</title>
        <authorList>
            <consortium name="US DOE Joint Genome Institute (JGI-PGF)"/>
            <person name="Walter F."/>
            <person name="Albersmeier A."/>
            <person name="Kalinowski J."/>
            <person name="Ruckert C."/>
        </authorList>
    </citation>
    <scope>NUCLEOTIDE SEQUENCE</scope>
    <source>
        <strain evidence="2">KCTC 12719</strain>
    </source>
</reference>
<organism evidence="2 3">
    <name type="scientific">Salinimicrobium marinum</name>
    <dbReference type="NCBI Taxonomy" id="680283"/>
    <lineage>
        <taxon>Bacteria</taxon>
        <taxon>Pseudomonadati</taxon>
        <taxon>Bacteroidota</taxon>
        <taxon>Flavobacteriia</taxon>
        <taxon>Flavobacteriales</taxon>
        <taxon>Flavobacteriaceae</taxon>
        <taxon>Salinimicrobium</taxon>
    </lineage>
</organism>